<gene>
    <name evidence="2" type="ORF">SAMN05216255_2462</name>
</gene>
<dbReference type="EMBL" id="FZOG01000003">
    <property type="protein sequence ID" value="SNS52523.1"/>
    <property type="molecule type" value="Genomic_DNA"/>
</dbReference>
<sequence length="329" mass="36567">MISKWLFSGAALFELSSFAALLDNLSTVEATLLYVSAHGLASVMLSAGVWLLLPRRYKFPLPWSPLVLFSLAFFIPILGTLGVILAVFPALYLPRRAKPQVLNSMDVPELPFRAQELGRDLMFNDGGLQDVLRHAPSPERRTMALMATRRMNGKDSIPILKLALRDPADDVRLLAYSMLDQQESQINQRIEKTLNQLQTAPQAQHSALHSTLARWYWELAYMGLAQGSVLEHVLNQAREHVERGLSLGAGDDMHLLAARIAMEQGLLEEARSHLSAAKAAGLAQEKIAPFKAEIAFLQGRYDEVPLYLSQLSSEALARPPFGALARYWL</sequence>
<keyword evidence="1" id="KW-0472">Membrane</keyword>
<dbReference type="Proteomes" id="UP000242915">
    <property type="component" value="Unassembled WGS sequence"/>
</dbReference>
<organism evidence="2 3">
    <name type="scientific">Pseudomonas segetis</name>
    <dbReference type="NCBI Taxonomy" id="298908"/>
    <lineage>
        <taxon>Bacteria</taxon>
        <taxon>Pseudomonadati</taxon>
        <taxon>Pseudomonadota</taxon>
        <taxon>Gammaproteobacteria</taxon>
        <taxon>Pseudomonadales</taxon>
        <taxon>Pseudomonadaceae</taxon>
        <taxon>Pseudomonas</taxon>
    </lineage>
</organism>
<dbReference type="AlphaFoldDB" id="A0A239F874"/>
<feature type="transmembrane region" description="Helical" evidence="1">
    <location>
        <begin position="65"/>
        <end position="92"/>
    </location>
</feature>
<keyword evidence="1" id="KW-0812">Transmembrane</keyword>
<evidence type="ECO:0000256" key="1">
    <source>
        <dbReference type="SAM" id="Phobius"/>
    </source>
</evidence>
<evidence type="ECO:0000313" key="3">
    <source>
        <dbReference type="Proteomes" id="UP000242915"/>
    </source>
</evidence>
<keyword evidence="1" id="KW-1133">Transmembrane helix</keyword>
<accession>A0A239F874</accession>
<name>A0A239F874_9PSED</name>
<dbReference type="RefSeq" id="WP_089359984.1">
    <property type="nucleotide sequence ID" value="NZ_FZOG01000003.1"/>
</dbReference>
<protein>
    <recommendedName>
        <fullName evidence="4">HEAT repeat-containing protein</fullName>
    </recommendedName>
</protein>
<evidence type="ECO:0000313" key="2">
    <source>
        <dbReference type="EMBL" id="SNS52523.1"/>
    </source>
</evidence>
<evidence type="ECO:0008006" key="4">
    <source>
        <dbReference type="Google" id="ProtNLM"/>
    </source>
</evidence>
<reference evidence="3" key="1">
    <citation type="submission" date="2017-06" db="EMBL/GenBank/DDBJ databases">
        <authorList>
            <person name="Varghese N."/>
            <person name="Submissions S."/>
        </authorList>
    </citation>
    <scope>NUCLEOTIDE SEQUENCE [LARGE SCALE GENOMIC DNA]</scope>
    <source>
        <strain evidence="3">CIP 108523</strain>
    </source>
</reference>
<feature type="transmembrane region" description="Helical" evidence="1">
    <location>
        <begin position="32"/>
        <end position="53"/>
    </location>
</feature>
<proteinExistence type="predicted"/>
<keyword evidence="3" id="KW-1185">Reference proteome</keyword>